<dbReference type="RefSeq" id="XP_064076010.1">
    <property type="nucleotide sequence ID" value="XM_064219940.1"/>
</dbReference>
<dbReference type="InterPro" id="IPR001781">
    <property type="entry name" value="Znf_LIM"/>
</dbReference>
<keyword evidence="2" id="KW-0862">Zinc</keyword>
<dbReference type="Proteomes" id="UP001652626">
    <property type="component" value="Chromosome 30"/>
</dbReference>
<keyword evidence="1" id="KW-0479">Metal-binding</keyword>
<sequence>MACEVCEHCNFPVRTGEGSVLEGFSYHDGCKKCYVCSETDLHNAEVFKGVIFCSGCSRRIFKGCSTARKIKTGNRRRRRRPRYRRGDENRVIELAKLNSLVSDSNSESSKLSKQPSGETRVLKESRVKIKEDNLKKASVAAVHSIVINIIIIIIFIITTTTTNKNNNFITDIIIITNTIIIVIITTNNTNNTTTIIIITTTNKNTTTIIITTTNKNTTIIIITTTNKNTTTIIITTTNKNTTTIIITTTNKNTTTIIITTTNKNTTIIIITTTNKNTTTIIIIIIIIITTTINIIIITTIIISRKDVHCWCEMSLNVFVNFVSELGASREMAHVALRRRSEVPVIIQSESCLRQMRSKNRSYTTQESDTSGYTEYSKGIVNKHWMDRRFRSILKLPYKSFTKNILNRSSLVNSICSEDEKKSTLRRIKGLFRQEITEHQRRGLKKLFSTINSKKVPYKLGWLGVMENIPENIGCKHCRNSHSYRCMRNQVMKSAGPTQSELAVFRKKLKKFIFFDFLKSLHNFNKQFLYMLASQACTQESII</sequence>
<accession>A0ABM4AXI6</accession>
<evidence type="ECO:0000313" key="7">
    <source>
        <dbReference type="RefSeq" id="XP_064076010.1"/>
    </source>
</evidence>
<feature type="transmembrane region" description="Helical" evidence="4">
    <location>
        <begin position="137"/>
        <end position="156"/>
    </location>
</feature>
<proteinExistence type="predicted"/>
<dbReference type="GeneID" id="113391711"/>
<keyword evidence="3" id="KW-0440">LIM domain</keyword>
<evidence type="ECO:0000256" key="2">
    <source>
        <dbReference type="ARBA" id="ARBA00022833"/>
    </source>
</evidence>
<feature type="transmembrane region" description="Helical" evidence="4">
    <location>
        <begin position="280"/>
        <end position="302"/>
    </location>
</feature>
<keyword evidence="4" id="KW-0472">Membrane</keyword>
<feature type="domain" description="LIM zinc-binding" evidence="5">
    <location>
        <begin position="5"/>
        <end position="56"/>
    </location>
</feature>
<evidence type="ECO:0000256" key="1">
    <source>
        <dbReference type="ARBA" id="ARBA00022723"/>
    </source>
</evidence>
<keyword evidence="4" id="KW-1133">Transmembrane helix</keyword>
<feature type="transmembrane region" description="Helical" evidence="4">
    <location>
        <begin position="168"/>
        <end position="186"/>
    </location>
</feature>
<evidence type="ECO:0000259" key="5">
    <source>
        <dbReference type="SMART" id="SM00132"/>
    </source>
</evidence>
<dbReference type="SMART" id="SM00132">
    <property type="entry name" value="LIM"/>
    <property type="match status" value="1"/>
</dbReference>
<organism evidence="6 7">
    <name type="scientific">Vanessa tameamea</name>
    <name type="common">Kamehameha butterfly</name>
    <dbReference type="NCBI Taxonomy" id="334116"/>
    <lineage>
        <taxon>Eukaryota</taxon>
        <taxon>Metazoa</taxon>
        <taxon>Ecdysozoa</taxon>
        <taxon>Arthropoda</taxon>
        <taxon>Hexapoda</taxon>
        <taxon>Insecta</taxon>
        <taxon>Pterygota</taxon>
        <taxon>Neoptera</taxon>
        <taxon>Endopterygota</taxon>
        <taxon>Lepidoptera</taxon>
        <taxon>Glossata</taxon>
        <taxon>Ditrysia</taxon>
        <taxon>Papilionoidea</taxon>
        <taxon>Nymphalidae</taxon>
        <taxon>Nymphalinae</taxon>
        <taxon>Vanessa</taxon>
    </lineage>
</organism>
<gene>
    <name evidence="7" type="primary">LOC113391711</name>
</gene>
<protein>
    <submittedName>
        <fullName evidence="7">Uncharacterized protein LOC113391711</fullName>
    </submittedName>
</protein>
<evidence type="ECO:0000256" key="4">
    <source>
        <dbReference type="SAM" id="Phobius"/>
    </source>
</evidence>
<evidence type="ECO:0000256" key="3">
    <source>
        <dbReference type="ARBA" id="ARBA00023038"/>
    </source>
</evidence>
<keyword evidence="6" id="KW-1185">Reference proteome</keyword>
<evidence type="ECO:0000313" key="6">
    <source>
        <dbReference type="Proteomes" id="UP001652626"/>
    </source>
</evidence>
<name>A0ABM4AXI6_VANTA</name>
<keyword evidence="4" id="KW-0812">Transmembrane</keyword>
<reference evidence="7" key="1">
    <citation type="submission" date="2025-08" db="UniProtKB">
        <authorList>
            <consortium name="RefSeq"/>
        </authorList>
    </citation>
    <scope>IDENTIFICATION</scope>
    <source>
        <tissue evidence="7">Whole body</tissue>
    </source>
</reference>